<dbReference type="GO" id="GO:0006412">
    <property type="term" value="P:translation"/>
    <property type="evidence" value="ECO:0007669"/>
    <property type="project" value="TreeGrafter"/>
</dbReference>
<keyword evidence="7" id="KW-1185">Reference proteome</keyword>
<keyword evidence="1 3" id="KW-0963">Cytoplasm</keyword>
<evidence type="ECO:0000256" key="2">
    <source>
        <dbReference type="ARBA" id="ARBA00022517"/>
    </source>
</evidence>
<dbReference type="Pfam" id="PF17384">
    <property type="entry name" value="DUF150_C"/>
    <property type="match status" value="1"/>
</dbReference>
<organism evidence="6 7">
    <name type="scientific">Thermosulfuriphilus ammonigenes</name>
    <dbReference type="NCBI Taxonomy" id="1936021"/>
    <lineage>
        <taxon>Bacteria</taxon>
        <taxon>Pseudomonadati</taxon>
        <taxon>Thermodesulfobacteriota</taxon>
        <taxon>Thermodesulfobacteria</taxon>
        <taxon>Thermodesulfobacteriales</taxon>
        <taxon>Thermodesulfobacteriaceae</taxon>
        <taxon>Thermosulfuriphilus</taxon>
    </lineage>
</organism>
<dbReference type="InterPro" id="IPR028998">
    <property type="entry name" value="RimP_C"/>
</dbReference>
<dbReference type="PANTHER" id="PTHR33867">
    <property type="entry name" value="RIBOSOME MATURATION FACTOR RIMP"/>
    <property type="match status" value="1"/>
</dbReference>
<dbReference type="AlphaFoldDB" id="A0A6G7PZ41"/>
<feature type="domain" description="Ribosome maturation factor RimP C-terminal" evidence="5">
    <location>
        <begin position="88"/>
        <end position="154"/>
    </location>
</feature>
<comment type="subcellular location">
    <subcellularLocation>
        <location evidence="3">Cytoplasm</location>
    </subcellularLocation>
</comment>
<dbReference type="InterPro" id="IPR003728">
    <property type="entry name" value="Ribosome_maturation_RimP"/>
</dbReference>
<dbReference type="SUPFAM" id="SSF75420">
    <property type="entry name" value="YhbC-like, N-terminal domain"/>
    <property type="match status" value="1"/>
</dbReference>
<proteinExistence type="inferred from homology"/>
<dbReference type="Gene3D" id="3.30.300.70">
    <property type="entry name" value="RimP-like superfamily, N-terminal"/>
    <property type="match status" value="1"/>
</dbReference>
<dbReference type="InterPro" id="IPR036847">
    <property type="entry name" value="RimP_C_sf"/>
</dbReference>
<evidence type="ECO:0000313" key="7">
    <source>
        <dbReference type="Proteomes" id="UP000502179"/>
    </source>
</evidence>
<gene>
    <name evidence="3" type="primary">rimP</name>
    <name evidence="6" type="ORF">G4V39_04645</name>
</gene>
<dbReference type="SUPFAM" id="SSF74942">
    <property type="entry name" value="YhbC-like, C-terminal domain"/>
    <property type="match status" value="1"/>
</dbReference>
<dbReference type="EMBL" id="CP048877">
    <property type="protein sequence ID" value="QIJ72847.1"/>
    <property type="molecule type" value="Genomic_DNA"/>
</dbReference>
<dbReference type="PANTHER" id="PTHR33867:SF1">
    <property type="entry name" value="RIBOSOME MATURATION FACTOR RIMP"/>
    <property type="match status" value="1"/>
</dbReference>
<accession>A0A6G7PZ41</accession>
<sequence length="155" mass="17558">METKAIVKKVEELVEPIVRTLGLELVEVQFRRERPGWVLRLLIDKEGGVNLEDCVQVSEVVGDILDAEDPIPHAYNLEVSSPGLERPLVKEKDYQRFAGRKARITTRQPLAGRRNFTGIILGIEDGLISLRLSEGQQVEIPFSLVEKAHLKFDFK</sequence>
<dbReference type="Gene3D" id="2.30.30.180">
    <property type="entry name" value="Ribosome maturation factor RimP, C-terminal domain"/>
    <property type="match status" value="1"/>
</dbReference>
<dbReference type="CDD" id="cd01734">
    <property type="entry name" value="YlxS_C"/>
    <property type="match status" value="1"/>
</dbReference>
<dbReference type="InterPro" id="IPR028989">
    <property type="entry name" value="RimP_N"/>
</dbReference>
<protein>
    <recommendedName>
        <fullName evidence="3">Ribosome maturation factor RimP</fullName>
    </recommendedName>
</protein>
<evidence type="ECO:0000259" key="5">
    <source>
        <dbReference type="Pfam" id="PF17384"/>
    </source>
</evidence>
<dbReference type="GO" id="GO:0000028">
    <property type="term" value="P:ribosomal small subunit assembly"/>
    <property type="evidence" value="ECO:0007669"/>
    <property type="project" value="TreeGrafter"/>
</dbReference>
<name>A0A6G7PZ41_9BACT</name>
<comment type="similarity">
    <text evidence="3">Belongs to the RimP family.</text>
</comment>
<dbReference type="FunFam" id="3.30.300.70:FF:000001">
    <property type="entry name" value="Ribosome maturation factor RimP"/>
    <property type="match status" value="1"/>
</dbReference>
<evidence type="ECO:0000259" key="4">
    <source>
        <dbReference type="Pfam" id="PF02576"/>
    </source>
</evidence>
<evidence type="ECO:0000256" key="1">
    <source>
        <dbReference type="ARBA" id="ARBA00022490"/>
    </source>
</evidence>
<feature type="domain" description="Ribosome maturation factor RimP N-terminal" evidence="4">
    <location>
        <begin position="13"/>
        <end position="85"/>
    </location>
</feature>
<dbReference type="KEGG" id="tav:G4V39_04645"/>
<evidence type="ECO:0000256" key="3">
    <source>
        <dbReference type="HAMAP-Rule" id="MF_01077"/>
    </source>
</evidence>
<dbReference type="Proteomes" id="UP000502179">
    <property type="component" value="Chromosome"/>
</dbReference>
<dbReference type="GO" id="GO:0005829">
    <property type="term" value="C:cytosol"/>
    <property type="evidence" value="ECO:0007669"/>
    <property type="project" value="TreeGrafter"/>
</dbReference>
<keyword evidence="2 3" id="KW-0690">Ribosome biogenesis</keyword>
<evidence type="ECO:0000313" key="6">
    <source>
        <dbReference type="EMBL" id="QIJ72847.1"/>
    </source>
</evidence>
<dbReference type="HAMAP" id="MF_01077">
    <property type="entry name" value="RimP"/>
    <property type="match status" value="1"/>
</dbReference>
<comment type="function">
    <text evidence="3">Required for maturation of 30S ribosomal subunits.</text>
</comment>
<dbReference type="InterPro" id="IPR035956">
    <property type="entry name" value="RimP_N_sf"/>
</dbReference>
<reference evidence="6 7" key="1">
    <citation type="submission" date="2020-02" db="EMBL/GenBank/DDBJ databases">
        <title>Genome analysis of Thermosulfuriphilus ammonigenes ST65T, an anaerobic thermophilic chemolithoautotrophic bacterium isolated from a deep-sea hydrothermal vent.</title>
        <authorList>
            <person name="Slobodkina G."/>
            <person name="Allioux M."/>
            <person name="Merkel A."/>
            <person name="Alain K."/>
            <person name="Jebbar M."/>
            <person name="Slobodkin A."/>
        </authorList>
    </citation>
    <scope>NUCLEOTIDE SEQUENCE [LARGE SCALE GENOMIC DNA]</scope>
    <source>
        <strain evidence="6 7">ST65</strain>
    </source>
</reference>
<dbReference type="Pfam" id="PF02576">
    <property type="entry name" value="RimP_N"/>
    <property type="match status" value="1"/>
</dbReference>